<dbReference type="Proteomes" id="UP000078559">
    <property type="component" value="Chromosome 5"/>
</dbReference>
<organism evidence="1 2">
    <name type="scientific">Cytospora mali</name>
    <name type="common">Apple Valsa canker fungus</name>
    <name type="synonym">Valsa mali</name>
    <dbReference type="NCBI Taxonomy" id="578113"/>
    <lineage>
        <taxon>Eukaryota</taxon>
        <taxon>Fungi</taxon>
        <taxon>Dikarya</taxon>
        <taxon>Ascomycota</taxon>
        <taxon>Pezizomycotina</taxon>
        <taxon>Sordariomycetes</taxon>
        <taxon>Sordariomycetidae</taxon>
        <taxon>Diaporthales</taxon>
        <taxon>Cytosporaceae</taxon>
        <taxon>Cytospora</taxon>
    </lineage>
</organism>
<name>A0A194VYN4_CYTMA</name>
<dbReference type="EMBL" id="CM003102">
    <property type="protein sequence ID" value="KUI69329.1"/>
    <property type="molecule type" value="Genomic_DNA"/>
</dbReference>
<sequence length="436" mass="50946">MMESRLKSWGPADIDLQQDCPFYNGRIPREITDLIFEYALSPDTLPDPQCGLDPGHDFRVRYDHERGDDESDLGSATQQVTAVEATTTSSESAGSDVVNDESLAIRPISRKRDSGFDWFRPENTGRKVFRGCELLRASRRLYLDTNKLLEQARDVVIYGGREPPWGRDFRAFINQLRRDYKQQLPKITSIRYFVQMHLLTPAQDSMLFLPSNEALARYEPDEHAELVSQLTQGNPPAEPAWRVLDHLEHFHMTIRRTDWDRWEDNKALAINPYRHSMGPVSLELMRQDMHASMVESQQPEKEGLPTWSRMFQAMRNLKTLTISFETSEDKKDEMEEIVVWAKTWRFDIMSWRHWTRDRVNERAACLVAEDKPARKMSWRGLKHHWSDFCTSCGANEMTRLDCACCLEKRKLLQQNKGPRLLVWTLTWKPEPVEMPQ</sequence>
<protein>
    <submittedName>
        <fullName evidence="1">Uncharacterized protein</fullName>
    </submittedName>
</protein>
<evidence type="ECO:0000313" key="2">
    <source>
        <dbReference type="Proteomes" id="UP000078559"/>
    </source>
</evidence>
<reference evidence="1" key="1">
    <citation type="submission" date="2014-12" db="EMBL/GenBank/DDBJ databases">
        <title>Genome Sequence of Valsa Canker Pathogens Uncovers a Specific Adaption of Colonization on Woody Bark.</title>
        <authorList>
            <person name="Yin Z."/>
            <person name="Liu H."/>
            <person name="Gao X."/>
            <person name="Li Z."/>
            <person name="Song N."/>
            <person name="Ke X."/>
            <person name="Dai Q."/>
            <person name="Wu Y."/>
            <person name="Sun Y."/>
            <person name="Xu J.-R."/>
            <person name="Kang Z.K."/>
            <person name="Wang L."/>
            <person name="Huang L."/>
        </authorList>
    </citation>
    <scope>NUCLEOTIDE SEQUENCE [LARGE SCALE GENOMIC DNA]</scope>
    <source>
        <strain evidence="1">03-8</strain>
    </source>
</reference>
<dbReference type="OrthoDB" id="288942at2759"/>
<gene>
    <name evidence="1" type="ORF">VM1G_05279</name>
</gene>
<dbReference type="AlphaFoldDB" id="A0A194VYN4"/>
<proteinExistence type="predicted"/>
<accession>A0A194VYN4</accession>
<keyword evidence="2" id="KW-1185">Reference proteome</keyword>
<evidence type="ECO:0000313" key="1">
    <source>
        <dbReference type="EMBL" id="KUI69329.1"/>
    </source>
</evidence>